<proteinExistence type="predicted"/>
<dbReference type="EMBL" id="UIGY01000001">
    <property type="protein sequence ID" value="SUZ07332.1"/>
    <property type="molecule type" value="Genomic_DNA"/>
</dbReference>
<dbReference type="GO" id="GO:0019901">
    <property type="term" value="F:protein kinase binding"/>
    <property type="evidence" value="ECO:0007669"/>
    <property type="project" value="InterPro"/>
</dbReference>
<gene>
    <name evidence="1" type="ORF">BGT96224_3316</name>
    <name evidence="2" type="ORF">BGT96224V2_LOCUS448</name>
</gene>
<evidence type="ECO:0000313" key="1">
    <source>
        <dbReference type="EMBL" id="EPQ67458.1"/>
    </source>
</evidence>
<reference evidence="2" key="3">
    <citation type="submission" date="2018-07" db="EMBL/GenBank/DDBJ databases">
        <authorList>
            <person name="Quirk P.G."/>
            <person name="Krulwich T.A."/>
        </authorList>
    </citation>
    <scope>NUCLEOTIDE SEQUENCE</scope>
    <source>
        <strain evidence="2">96224</strain>
    </source>
</reference>
<dbReference type="OrthoDB" id="337735at2759"/>
<dbReference type="HOGENOM" id="CLU_023749_2_0_1"/>
<dbReference type="PANTHER" id="PTHR15615:SF117">
    <property type="entry name" value="PHO85 CYCLIN PHO80"/>
    <property type="match status" value="1"/>
</dbReference>
<dbReference type="GO" id="GO:0000307">
    <property type="term" value="C:cyclin-dependent protein kinase holoenzyme complex"/>
    <property type="evidence" value="ECO:0007669"/>
    <property type="project" value="TreeGrafter"/>
</dbReference>
<dbReference type="GO" id="GO:0016538">
    <property type="term" value="F:cyclin-dependent protein serine/threonine kinase regulator activity"/>
    <property type="evidence" value="ECO:0007669"/>
    <property type="project" value="TreeGrafter"/>
</dbReference>
<accession>A0A061HMG8</accession>
<dbReference type="Gene3D" id="1.10.472.10">
    <property type="entry name" value="Cyclin-like"/>
    <property type="match status" value="1"/>
</dbReference>
<evidence type="ECO:0000313" key="2">
    <source>
        <dbReference type="EMBL" id="SUZ07332.1"/>
    </source>
</evidence>
<dbReference type="Pfam" id="PF08613">
    <property type="entry name" value="Cyclin"/>
    <property type="match status" value="1"/>
</dbReference>
<reference evidence="1" key="2">
    <citation type="submission" date="2013-01" db="EMBL/GenBank/DDBJ databases">
        <title>The wheat powdery mildew genome reveals unique evolution of an obligate biotroph.</title>
        <authorList>
            <person name="Oberhaensli S."/>
            <person name="Wicker T."/>
            <person name="Keller B."/>
        </authorList>
    </citation>
    <scope>NUCLEOTIDE SEQUENCE</scope>
    <source>
        <strain evidence="1">96224</strain>
    </source>
</reference>
<evidence type="ECO:0000313" key="3">
    <source>
        <dbReference type="Proteomes" id="UP000053110"/>
    </source>
</evidence>
<dbReference type="AlphaFoldDB" id="A0A061HMG8"/>
<dbReference type="PANTHER" id="PTHR15615">
    <property type="match status" value="1"/>
</dbReference>
<sequence>MCLYSNNQSTKPNNSPLEVKMRESPVVESTSPEIISHVDAATQWKIDSESMSTFHAKKLCASGEITAATAVLASKIPNATRTTPVADNLSQLVVIKRQTSQIPHVSPLASDDSQLSKRMKTETKSFKALPLNYEFCPVKDMVILISNMIQELIHTNDNLPLRPGVLTRFHSRTPPAISVAEYLQRLAKHATLTPPLLLSMVYYIDQLCLLYPPFTINSLTVHRFLITAGTVAAKGLSDSFWNNATYARVGGIKVAELGLLELDFLYRLDWKIVPNPEALVNYYQGLIARNPSYRLKEDEKSSVCDEDGNQIEEPIDDPSRLEGDNNKKWKAWMDDITSKVFVQPICSIPPQPEEVANVVIQLPFLEAEISSYEIPDLSSLTCKENLEEAKHLRVGIYDPLTATWTSSTTITSAVTFAKGYSPIIVLSLNKDVKVVSVSIKSHKIDAGQTRNFGPKLRVMSMKSGVRPTLLKPVIFKEGQSEDTLPEKSFLQRYWWVLLAGVILAMSAGGSE</sequence>
<dbReference type="EMBL" id="KE373536">
    <property type="protein sequence ID" value="EPQ67458.1"/>
    <property type="molecule type" value="Genomic_DNA"/>
</dbReference>
<dbReference type="GO" id="GO:0005634">
    <property type="term" value="C:nucleus"/>
    <property type="evidence" value="ECO:0007669"/>
    <property type="project" value="TreeGrafter"/>
</dbReference>
<reference evidence="3" key="1">
    <citation type="journal article" date="2013" name="Nat. Genet.">
        <title>The wheat powdery mildew genome shows the unique evolution of an obligate biotroph.</title>
        <authorList>
            <person name="Wicker T."/>
            <person name="Oberhaensli S."/>
            <person name="Parlange F."/>
            <person name="Buchmann J.P."/>
            <person name="Shatalina M."/>
            <person name="Roffler S."/>
            <person name="Ben-David R."/>
            <person name="Dolezel J."/>
            <person name="Simkova H."/>
            <person name="Schulze-Lefert P."/>
            <person name="Spanu P.D."/>
            <person name="Bruggmann R."/>
            <person name="Amselem J."/>
            <person name="Quesneville H."/>
            <person name="Ver Loren van Themaat E."/>
            <person name="Paape T."/>
            <person name="Shimizu K.K."/>
            <person name="Keller B."/>
        </authorList>
    </citation>
    <scope>NUCLEOTIDE SEQUENCE [LARGE SCALE GENOMIC DNA]</scope>
    <source>
        <strain evidence="3">96224</strain>
    </source>
</reference>
<organism evidence="2">
    <name type="scientific">Blumeria graminis f. sp. tritici 96224</name>
    <dbReference type="NCBI Taxonomy" id="1268274"/>
    <lineage>
        <taxon>Eukaryota</taxon>
        <taxon>Fungi</taxon>
        <taxon>Dikarya</taxon>
        <taxon>Ascomycota</taxon>
        <taxon>Pezizomycotina</taxon>
        <taxon>Leotiomycetes</taxon>
        <taxon>Erysiphales</taxon>
        <taxon>Erysiphaceae</taxon>
        <taxon>Blumeria</taxon>
    </lineage>
</organism>
<dbReference type="InterPro" id="IPR013922">
    <property type="entry name" value="Cyclin_PHO80-like"/>
</dbReference>
<feature type="non-terminal residue" evidence="2">
    <location>
        <position position="511"/>
    </location>
</feature>
<dbReference type="Proteomes" id="UP000053110">
    <property type="component" value="Unassembled WGS sequence"/>
</dbReference>
<dbReference type="CDD" id="cd20558">
    <property type="entry name" value="CYCLIN_ScPCL7-like"/>
    <property type="match status" value="1"/>
</dbReference>
<name>A0A061HMG8_BLUGR</name>
<protein>
    <submittedName>
        <fullName evidence="2">Bgt-3316</fullName>
    </submittedName>
    <submittedName>
        <fullName evidence="1">Cyclin</fullName>
    </submittedName>
</protein>